<evidence type="ECO:0000256" key="6">
    <source>
        <dbReference type="ARBA" id="ARBA00023004"/>
    </source>
</evidence>
<feature type="binding site" description="axial binding residue" evidence="8">
    <location>
        <position position="321"/>
    </location>
    <ligand>
        <name>heme</name>
        <dbReference type="ChEBI" id="CHEBI:30413"/>
    </ligand>
    <ligandPart>
        <name>Fe</name>
        <dbReference type="ChEBI" id="CHEBI:18248"/>
    </ligandPart>
</feature>
<dbReference type="GO" id="GO:0020037">
    <property type="term" value="F:heme binding"/>
    <property type="evidence" value="ECO:0007669"/>
    <property type="project" value="InterPro"/>
</dbReference>
<dbReference type="CDD" id="cd11041">
    <property type="entry name" value="CYP503A1-like"/>
    <property type="match status" value="1"/>
</dbReference>
<dbReference type="OrthoDB" id="1844152at2759"/>
<keyword evidence="7" id="KW-0503">Monooxygenase</keyword>
<organism evidence="9 10">
    <name type="scientific">Penicillium olsonii</name>
    <dbReference type="NCBI Taxonomy" id="99116"/>
    <lineage>
        <taxon>Eukaryota</taxon>
        <taxon>Fungi</taxon>
        <taxon>Dikarya</taxon>
        <taxon>Ascomycota</taxon>
        <taxon>Pezizomycotina</taxon>
        <taxon>Eurotiomycetes</taxon>
        <taxon>Eurotiomycetidae</taxon>
        <taxon>Eurotiales</taxon>
        <taxon>Aspergillaceae</taxon>
        <taxon>Penicillium</taxon>
    </lineage>
</organism>
<dbReference type="AlphaFoldDB" id="A0A9W4HCZ6"/>
<dbReference type="PANTHER" id="PTHR46206">
    <property type="entry name" value="CYTOCHROME P450"/>
    <property type="match status" value="1"/>
</dbReference>
<reference evidence="9" key="1">
    <citation type="submission" date="2021-07" db="EMBL/GenBank/DDBJ databases">
        <authorList>
            <person name="Branca A.L. A."/>
        </authorList>
    </citation>
    <scope>NUCLEOTIDE SEQUENCE</scope>
</reference>
<dbReference type="SUPFAM" id="SSF48264">
    <property type="entry name" value="Cytochrome P450"/>
    <property type="match status" value="1"/>
</dbReference>
<evidence type="ECO:0000313" key="10">
    <source>
        <dbReference type="Proteomes" id="UP001153618"/>
    </source>
</evidence>
<accession>A0A9W4HCZ6</accession>
<name>A0A9W4HCZ6_PENOL</name>
<dbReference type="PANTHER" id="PTHR46206:SF2">
    <property type="entry name" value="CYTOCHROME P450 MONOOXYGENASE AUSG-RELATED"/>
    <property type="match status" value="1"/>
</dbReference>
<dbReference type="Pfam" id="PF00067">
    <property type="entry name" value="p450"/>
    <property type="match status" value="1"/>
</dbReference>
<comment type="similarity">
    <text evidence="2">Belongs to the cytochrome P450 family.</text>
</comment>
<comment type="cofactor">
    <cofactor evidence="1 8">
        <name>heme</name>
        <dbReference type="ChEBI" id="CHEBI:30413"/>
    </cofactor>
</comment>
<protein>
    <submittedName>
        <fullName evidence="9">Uncharacterized protein</fullName>
    </submittedName>
</protein>
<evidence type="ECO:0000256" key="4">
    <source>
        <dbReference type="ARBA" id="ARBA00022723"/>
    </source>
</evidence>
<gene>
    <name evidence="9" type="ORF">POLS_LOCUS1084</name>
</gene>
<comment type="caution">
    <text evidence="9">The sequence shown here is derived from an EMBL/GenBank/DDBJ whole genome shotgun (WGS) entry which is preliminary data.</text>
</comment>
<keyword evidence="4 8" id="KW-0479">Metal-binding</keyword>
<dbReference type="Proteomes" id="UP001153618">
    <property type="component" value="Unassembled WGS sequence"/>
</dbReference>
<evidence type="ECO:0000256" key="8">
    <source>
        <dbReference type="PIRSR" id="PIRSR602403-1"/>
    </source>
</evidence>
<keyword evidence="5" id="KW-0560">Oxidoreductase</keyword>
<evidence type="ECO:0000256" key="3">
    <source>
        <dbReference type="ARBA" id="ARBA00022617"/>
    </source>
</evidence>
<dbReference type="PRINTS" id="PR00465">
    <property type="entry name" value="EP450IV"/>
</dbReference>
<keyword evidence="10" id="KW-1185">Reference proteome</keyword>
<dbReference type="Gene3D" id="1.10.630.10">
    <property type="entry name" value="Cytochrome P450"/>
    <property type="match status" value="1"/>
</dbReference>
<evidence type="ECO:0000256" key="1">
    <source>
        <dbReference type="ARBA" id="ARBA00001971"/>
    </source>
</evidence>
<sequence>MGKKLLAYVIGRKLTKDLMSGILTCNCLGAGEFLTSTDPAWHEVSVKESVLAITSQQSTRIFLGTGFCRDQRWLQIATKVTVFAFQAVEMARMWPGVLRPMVARVIPTFQKLRAEVQNARDIINPIVEQRRRAKAKLAQQGEAPAPSLDALEWAEEFANGKKYDPAVLQLTITLSAMHNTTDFMTQLIYDLAGRPELVSELRKEIIGVRTEFPWNKAAIFNLKLMDSVMKESQRLKPTSLVSMRRIADTIIQLPDGLTVQKGDLVMVSTNNHWNQEVYENPDEFDPYRFYKMLDHPEWGSAAHMSSTSENHLGFGHGLWGCSGRFFAVAETKVALCHILMKYDLKLLGDVPPVITNGTFLSANPFGKIAVRRRQEELEL</sequence>
<dbReference type="EMBL" id="CAJVOS010000009">
    <property type="protein sequence ID" value="CAG7973178.1"/>
    <property type="molecule type" value="Genomic_DNA"/>
</dbReference>
<evidence type="ECO:0000256" key="7">
    <source>
        <dbReference type="ARBA" id="ARBA00023033"/>
    </source>
</evidence>
<dbReference type="GO" id="GO:0005506">
    <property type="term" value="F:iron ion binding"/>
    <property type="evidence" value="ECO:0007669"/>
    <property type="project" value="InterPro"/>
</dbReference>
<dbReference type="GO" id="GO:0016705">
    <property type="term" value="F:oxidoreductase activity, acting on paired donors, with incorporation or reduction of molecular oxygen"/>
    <property type="evidence" value="ECO:0007669"/>
    <property type="project" value="InterPro"/>
</dbReference>
<evidence type="ECO:0000256" key="2">
    <source>
        <dbReference type="ARBA" id="ARBA00010617"/>
    </source>
</evidence>
<keyword evidence="3 8" id="KW-0349">Heme</keyword>
<dbReference type="GO" id="GO:0043386">
    <property type="term" value="P:mycotoxin biosynthetic process"/>
    <property type="evidence" value="ECO:0007669"/>
    <property type="project" value="UniProtKB-ARBA"/>
</dbReference>
<proteinExistence type="inferred from homology"/>
<evidence type="ECO:0000256" key="5">
    <source>
        <dbReference type="ARBA" id="ARBA00023002"/>
    </source>
</evidence>
<keyword evidence="6 8" id="KW-0408">Iron</keyword>
<dbReference type="InterPro" id="IPR001128">
    <property type="entry name" value="Cyt_P450"/>
</dbReference>
<dbReference type="InterPro" id="IPR036396">
    <property type="entry name" value="Cyt_P450_sf"/>
</dbReference>
<dbReference type="InterPro" id="IPR002403">
    <property type="entry name" value="Cyt_P450_E_grp-IV"/>
</dbReference>
<evidence type="ECO:0000313" key="9">
    <source>
        <dbReference type="EMBL" id="CAG7973178.1"/>
    </source>
</evidence>
<dbReference type="GO" id="GO:0004497">
    <property type="term" value="F:monooxygenase activity"/>
    <property type="evidence" value="ECO:0007669"/>
    <property type="project" value="UniProtKB-KW"/>
</dbReference>